<feature type="transmembrane region" description="Helical" evidence="1">
    <location>
        <begin position="83"/>
        <end position="99"/>
    </location>
</feature>
<proteinExistence type="predicted"/>
<feature type="transmembrane region" description="Helical" evidence="1">
    <location>
        <begin position="43"/>
        <end position="62"/>
    </location>
</feature>
<keyword evidence="1" id="KW-0472">Membrane</keyword>
<organism evidence="2 3">
    <name type="scientific">Anoxybacillus andreesenii</name>
    <dbReference type="NCBI Taxonomy" id="1325932"/>
    <lineage>
        <taxon>Bacteria</taxon>
        <taxon>Bacillati</taxon>
        <taxon>Bacillota</taxon>
        <taxon>Bacilli</taxon>
        <taxon>Bacillales</taxon>
        <taxon>Anoxybacillaceae</taxon>
        <taxon>Anoxybacillus</taxon>
    </lineage>
</organism>
<dbReference type="Proteomes" id="UP001231362">
    <property type="component" value="Unassembled WGS sequence"/>
</dbReference>
<keyword evidence="3" id="KW-1185">Reference proteome</keyword>
<gene>
    <name evidence="2" type="ORF">J2S07_003524</name>
</gene>
<name>A0ABT9V8B1_9BACL</name>
<evidence type="ECO:0000256" key="1">
    <source>
        <dbReference type="SAM" id="Phobius"/>
    </source>
</evidence>
<reference evidence="2 3" key="1">
    <citation type="submission" date="2023-07" db="EMBL/GenBank/DDBJ databases">
        <title>Genomic Encyclopedia of Type Strains, Phase IV (KMG-IV): sequencing the most valuable type-strain genomes for metagenomic binning, comparative biology and taxonomic classification.</title>
        <authorList>
            <person name="Goeker M."/>
        </authorList>
    </citation>
    <scope>NUCLEOTIDE SEQUENCE [LARGE SCALE GENOMIC DNA]</scope>
    <source>
        <strain evidence="2 3">DSM 23948</strain>
    </source>
</reference>
<sequence length="126" mass="14734">MRKKMVLLLLGFLCGKLFIEWFPIGLPVDFSKFLLALVLQPFDFLIASIFFIAGFLMNAVILENGVRQITMFVYRKQVVMEDLLIFLFLLLGYCILFISGFWQTMVFFCFSLLYGMISIDFKRLIV</sequence>
<evidence type="ECO:0000313" key="2">
    <source>
        <dbReference type="EMBL" id="MDQ0157195.1"/>
    </source>
</evidence>
<dbReference type="EMBL" id="JAUSTU010000022">
    <property type="protein sequence ID" value="MDQ0157195.1"/>
    <property type="molecule type" value="Genomic_DNA"/>
</dbReference>
<dbReference type="RefSeq" id="WP_307151665.1">
    <property type="nucleotide sequence ID" value="NZ_JAUSTU010000022.1"/>
</dbReference>
<accession>A0ABT9V8B1</accession>
<keyword evidence="1" id="KW-0812">Transmembrane</keyword>
<protein>
    <submittedName>
        <fullName evidence="2">Uncharacterized protein</fullName>
    </submittedName>
</protein>
<evidence type="ECO:0000313" key="3">
    <source>
        <dbReference type="Proteomes" id="UP001231362"/>
    </source>
</evidence>
<comment type="caution">
    <text evidence="2">The sequence shown here is derived from an EMBL/GenBank/DDBJ whole genome shotgun (WGS) entry which is preliminary data.</text>
</comment>
<keyword evidence="1" id="KW-1133">Transmembrane helix</keyword>